<reference evidence="2 3" key="1">
    <citation type="submission" date="2018-01" db="EMBL/GenBank/DDBJ databases">
        <title>Genome Sequencing and Assembly of Anaerobacter polyendosporus strain CT4.</title>
        <authorList>
            <person name="Tachaapaikoon C."/>
            <person name="Sutheeworapong S."/>
            <person name="Jenjaroenpun P."/>
            <person name="Wongsurawat T."/>
            <person name="Nookeaw I."/>
            <person name="Cheawchanlertfa P."/>
            <person name="Kosugi A."/>
            <person name="Cheevadhanarak S."/>
            <person name="Ratanakhanokchai K."/>
        </authorList>
    </citation>
    <scope>NUCLEOTIDE SEQUENCE [LARGE SCALE GENOMIC DNA]</scope>
    <source>
        <strain evidence="2 3">CT4</strain>
    </source>
</reference>
<dbReference type="OrthoDB" id="9813051at2"/>
<proteinExistence type="predicted"/>
<dbReference type="Proteomes" id="UP000286268">
    <property type="component" value="Chromosome"/>
</dbReference>
<organism evidence="2 3">
    <name type="scientific">Clostridium manihotivorum</name>
    <dbReference type="NCBI Taxonomy" id="2320868"/>
    <lineage>
        <taxon>Bacteria</taxon>
        <taxon>Bacillati</taxon>
        <taxon>Bacillota</taxon>
        <taxon>Clostridia</taxon>
        <taxon>Eubacteriales</taxon>
        <taxon>Clostridiaceae</taxon>
        <taxon>Clostridium</taxon>
    </lineage>
</organism>
<dbReference type="EMBL" id="CP025746">
    <property type="protein sequence ID" value="QAA35309.1"/>
    <property type="molecule type" value="Genomic_DNA"/>
</dbReference>
<keyword evidence="3" id="KW-1185">Reference proteome</keyword>
<accession>A0A3R5X5M1</accession>
<keyword evidence="1" id="KW-0472">Membrane</keyword>
<dbReference type="KEGG" id="cmah:C1I91_14970"/>
<dbReference type="NCBIfam" id="TIGR01906">
    <property type="entry name" value="integ_TIGR01906"/>
    <property type="match status" value="1"/>
</dbReference>
<sequence>MNGNTRKEHKILQILLALALSLSIILVSVKLTLMFKPLYYFDIQYLNIEKQSGFSRSEIVENYNYVINYLLSPIQQEFKLPSIPYSKYGQIHFKDVKRIFTSIDMLFIISAIGLTLNIKRRNFNFIRQTSLMLVLLPATLSAALIINFDKAFVIFHKIFFRNDYWQFDPEIDPIINILPQEFFYHSALLIVILIILSIIFLRLLHKKLLYKKQV</sequence>
<feature type="transmembrane region" description="Helical" evidence="1">
    <location>
        <begin position="130"/>
        <end position="148"/>
    </location>
</feature>
<protein>
    <submittedName>
        <fullName evidence="2">TIGR01906 family membrane protein</fullName>
    </submittedName>
</protein>
<gene>
    <name evidence="2" type="ORF">C1I91_14970</name>
</gene>
<name>A0A3R5X5M1_9CLOT</name>
<feature type="transmembrane region" description="Helical" evidence="1">
    <location>
        <begin position="182"/>
        <end position="204"/>
    </location>
</feature>
<feature type="transmembrane region" description="Helical" evidence="1">
    <location>
        <begin position="99"/>
        <end position="118"/>
    </location>
</feature>
<keyword evidence="1" id="KW-0812">Transmembrane</keyword>
<dbReference type="Pfam" id="PF07314">
    <property type="entry name" value="Lit"/>
    <property type="match status" value="1"/>
</dbReference>
<dbReference type="AlphaFoldDB" id="A0A3R5X5M1"/>
<dbReference type="InterPro" id="IPR010178">
    <property type="entry name" value="Lit"/>
</dbReference>
<evidence type="ECO:0000313" key="3">
    <source>
        <dbReference type="Proteomes" id="UP000286268"/>
    </source>
</evidence>
<keyword evidence="1" id="KW-1133">Transmembrane helix</keyword>
<evidence type="ECO:0000313" key="2">
    <source>
        <dbReference type="EMBL" id="QAA35309.1"/>
    </source>
</evidence>
<feature type="transmembrane region" description="Helical" evidence="1">
    <location>
        <begin position="12"/>
        <end position="35"/>
    </location>
</feature>
<evidence type="ECO:0000256" key="1">
    <source>
        <dbReference type="SAM" id="Phobius"/>
    </source>
</evidence>